<feature type="non-terminal residue" evidence="2">
    <location>
        <position position="234"/>
    </location>
</feature>
<dbReference type="AlphaFoldDB" id="X0XXF1"/>
<dbReference type="InterPro" id="IPR003607">
    <property type="entry name" value="HD/PDEase_dom"/>
</dbReference>
<feature type="non-terminal residue" evidence="2">
    <location>
        <position position="1"/>
    </location>
</feature>
<dbReference type="InterPro" id="IPR006674">
    <property type="entry name" value="HD_domain"/>
</dbReference>
<dbReference type="Gene3D" id="1.10.3210.10">
    <property type="entry name" value="Hypothetical protein af1432"/>
    <property type="match status" value="1"/>
</dbReference>
<dbReference type="Gene3D" id="3.30.450.40">
    <property type="match status" value="1"/>
</dbReference>
<proteinExistence type="predicted"/>
<organism evidence="2">
    <name type="scientific">marine sediment metagenome</name>
    <dbReference type="NCBI Taxonomy" id="412755"/>
    <lineage>
        <taxon>unclassified sequences</taxon>
        <taxon>metagenomes</taxon>
        <taxon>ecological metagenomes</taxon>
    </lineage>
</organism>
<dbReference type="EMBL" id="BARS01051709">
    <property type="protein sequence ID" value="GAG48000.1"/>
    <property type="molecule type" value="Genomic_DNA"/>
</dbReference>
<dbReference type="InterPro" id="IPR029016">
    <property type="entry name" value="GAF-like_dom_sf"/>
</dbReference>
<dbReference type="Pfam" id="PF01966">
    <property type="entry name" value="HD"/>
    <property type="match status" value="1"/>
</dbReference>
<dbReference type="PROSITE" id="PS51832">
    <property type="entry name" value="HD_GYP"/>
    <property type="match status" value="1"/>
</dbReference>
<dbReference type="PANTHER" id="PTHR43155">
    <property type="entry name" value="CYCLIC DI-GMP PHOSPHODIESTERASE PA4108-RELATED"/>
    <property type="match status" value="1"/>
</dbReference>
<accession>X0XXF1</accession>
<comment type="caution">
    <text evidence="2">The sequence shown here is derived from an EMBL/GenBank/DDBJ whole genome shotgun (WGS) entry which is preliminary data.</text>
</comment>
<reference evidence="2" key="1">
    <citation type="journal article" date="2014" name="Front. Microbiol.">
        <title>High frequency of phylogenetically diverse reductive dehalogenase-homologous genes in deep subseafloor sedimentary metagenomes.</title>
        <authorList>
            <person name="Kawai M."/>
            <person name="Futagami T."/>
            <person name="Toyoda A."/>
            <person name="Takaki Y."/>
            <person name="Nishi S."/>
            <person name="Hori S."/>
            <person name="Arai W."/>
            <person name="Tsubouchi T."/>
            <person name="Morono Y."/>
            <person name="Uchiyama I."/>
            <person name="Ito T."/>
            <person name="Fujiyama A."/>
            <person name="Inagaki F."/>
            <person name="Takami H."/>
        </authorList>
    </citation>
    <scope>NUCLEOTIDE SEQUENCE</scope>
    <source>
        <strain evidence="2">Expedition CK06-06</strain>
    </source>
</reference>
<protein>
    <recommendedName>
        <fullName evidence="1">HD-GYP domain-containing protein</fullName>
    </recommendedName>
</protein>
<feature type="domain" description="HD-GYP" evidence="1">
    <location>
        <begin position="149"/>
        <end position="234"/>
    </location>
</feature>
<gene>
    <name evidence="2" type="ORF">S01H1_76969</name>
</gene>
<dbReference type="SUPFAM" id="SSF109604">
    <property type="entry name" value="HD-domain/PDEase-like"/>
    <property type="match status" value="1"/>
</dbReference>
<dbReference type="Pfam" id="PF13185">
    <property type="entry name" value="GAF_2"/>
    <property type="match status" value="1"/>
</dbReference>
<dbReference type="InterPro" id="IPR037522">
    <property type="entry name" value="HD_GYP_dom"/>
</dbReference>
<name>X0XXF1_9ZZZZ</name>
<evidence type="ECO:0000313" key="2">
    <source>
        <dbReference type="EMBL" id="GAG48000.1"/>
    </source>
</evidence>
<dbReference type="SUPFAM" id="SSF55781">
    <property type="entry name" value="GAF domain-like"/>
    <property type="match status" value="1"/>
</dbReference>
<evidence type="ECO:0000259" key="1">
    <source>
        <dbReference type="PROSITE" id="PS51832"/>
    </source>
</evidence>
<dbReference type="InterPro" id="IPR003018">
    <property type="entry name" value="GAF"/>
</dbReference>
<dbReference type="PANTHER" id="PTHR43155:SF2">
    <property type="entry name" value="CYCLIC DI-GMP PHOSPHODIESTERASE PA4108"/>
    <property type="match status" value="1"/>
</dbReference>
<sequence length="234" mass="26334">TISSTLKLDDILKIILDFSIKTSGANKGSVMLLDEKKNIFSAKAAYNISEKVIRETTFAIDENTFGWVVKNKKPLYIKDLGQDKHFSKEETVDYKIKQLLMVPIIIENEVKGVISLENASFTTDIINLLVSFSEQVAVAINNARLYQKIQDSYFEIVKALTQAIEAKDPYTHGHSERVMKYSLAIASRLGLSKEEKDSLRYAAILHDIGKIGVRGIILNNSNGLTTEEYDEVKR</sequence>
<dbReference type="CDD" id="cd00077">
    <property type="entry name" value="HDc"/>
    <property type="match status" value="1"/>
</dbReference>
<dbReference type="SMART" id="SM00065">
    <property type="entry name" value="GAF"/>
    <property type="match status" value="1"/>
</dbReference>